<protein>
    <submittedName>
        <fullName evidence="1">Uncharacterized protein</fullName>
    </submittedName>
</protein>
<sequence length="912" mass="100309">MPRCDDDIGGYYKDIMYLLEFPKTASMTRVFTAKDEAAIRALPAWDLSRYHQPRTTTIVAAADLAFDTTAFDTFVNTTLVKRVKTALAPEGPFHAALAHIAFDSVGDAQSFGAAHRPPGTFGTLYVALPRHVRGGEVEFSRGYDHNKWLQPRRADAPQHSYAACYRNSHVTAAAITEGDRVLLVYNLVYTDSSAHTRDYPASIDEAATHLRKLGAKDHGIFEVLQGCPVQQGTSFETLSGLPKDLLTALLRSRVYDVALATLVPDNDASVDKLRSRLLDLGVLANILLQHIELHPATGAPSVLQDALCGVVLPEYTSSISDEFSQELGATHALIFWPKQRRLEVAGLHGTMLCLERALTNDGTTHKELLGYEVPSLVGHASDLMQGMDDDTFHADLYQRLQAIVNPSATAFFNRFAAVLTTLGNIDLILEFVANCLNMDHVSTTLPDVAKWLHGLCATHGWELLFQSLVRLVDRWSQHQATMAPILHFIASLAGVDGATPVCPALHQPFAIELIKGLYRAARLALDPHYHNTRLVVQHEVLGLCLVLDAYVAANGVSSHWLHGRLPPLALAAIDAALDPAKSMALRLLDAAETDGAALLTTAAPALAYSMRHQRRLRVPSLAIAIAAKLHDPSTTVDMLMTDEWSYSDAVVIVQSILTIARSDGTLTPPLLERCRTVFGACTVPAIRAILTQDDVDEATRALLFQSVLRPIPRNDTNDAKHLNDYYRDHPHPSVAPSHDNAREVDAGWRLAVDTLELIAELDASQMLPYVRSWNAQVLSQKPWMYGGFVADCLLRNTFWTDEAWLLVANLCLKNLTPHFAGRRLRDLRKGKAHVDCDCELATQLNTFLASKHALVEVLRAPAPMCTAVQAFVDGPPKTSLELTWHNDDDDDAAEPVTITIERPHDDFSDDEP</sequence>
<evidence type="ECO:0000313" key="1">
    <source>
        <dbReference type="EMBL" id="EQC26268.1"/>
    </source>
</evidence>
<dbReference type="OMA" id="HALIFWP"/>
<evidence type="ECO:0000313" key="2">
    <source>
        <dbReference type="Proteomes" id="UP000030762"/>
    </source>
</evidence>
<dbReference type="AlphaFoldDB" id="T0R2L5"/>
<accession>T0R2L5</accession>
<dbReference type="Proteomes" id="UP000030762">
    <property type="component" value="Unassembled WGS sequence"/>
</dbReference>
<reference evidence="1 2" key="1">
    <citation type="submission" date="2012-04" db="EMBL/GenBank/DDBJ databases">
        <title>The Genome Sequence of Saprolegnia declina VS20.</title>
        <authorList>
            <consortium name="The Broad Institute Genome Sequencing Platform"/>
            <person name="Russ C."/>
            <person name="Nusbaum C."/>
            <person name="Tyler B."/>
            <person name="van West P."/>
            <person name="Dieguez-Uribeondo J."/>
            <person name="de Bruijn I."/>
            <person name="Tripathy S."/>
            <person name="Jiang R."/>
            <person name="Young S.K."/>
            <person name="Zeng Q."/>
            <person name="Gargeya S."/>
            <person name="Fitzgerald M."/>
            <person name="Haas B."/>
            <person name="Abouelleil A."/>
            <person name="Alvarado L."/>
            <person name="Arachchi H.M."/>
            <person name="Berlin A."/>
            <person name="Chapman S.B."/>
            <person name="Goldberg J."/>
            <person name="Griggs A."/>
            <person name="Gujja S."/>
            <person name="Hansen M."/>
            <person name="Howarth C."/>
            <person name="Imamovic A."/>
            <person name="Larimer J."/>
            <person name="McCowen C."/>
            <person name="Montmayeur A."/>
            <person name="Murphy C."/>
            <person name="Neiman D."/>
            <person name="Pearson M."/>
            <person name="Priest M."/>
            <person name="Roberts A."/>
            <person name="Saif S."/>
            <person name="Shea T."/>
            <person name="Sisk P."/>
            <person name="Sykes S."/>
            <person name="Wortman J."/>
            <person name="Nusbaum C."/>
            <person name="Birren B."/>
        </authorList>
    </citation>
    <scope>NUCLEOTIDE SEQUENCE [LARGE SCALE GENOMIC DNA]</scope>
    <source>
        <strain evidence="1 2">VS20</strain>
    </source>
</reference>
<dbReference type="EMBL" id="JH767235">
    <property type="protein sequence ID" value="EQC26268.1"/>
    <property type="molecule type" value="Genomic_DNA"/>
</dbReference>
<dbReference type="OrthoDB" id="10336875at2759"/>
<dbReference type="RefSeq" id="XP_008620263.1">
    <property type="nucleotide sequence ID" value="XM_008622041.1"/>
</dbReference>
<name>T0R2L5_SAPDV</name>
<proteinExistence type="predicted"/>
<dbReference type="VEuPathDB" id="FungiDB:SDRG_15855"/>
<organism evidence="1 2">
    <name type="scientific">Saprolegnia diclina (strain VS20)</name>
    <dbReference type="NCBI Taxonomy" id="1156394"/>
    <lineage>
        <taxon>Eukaryota</taxon>
        <taxon>Sar</taxon>
        <taxon>Stramenopiles</taxon>
        <taxon>Oomycota</taxon>
        <taxon>Saprolegniomycetes</taxon>
        <taxon>Saprolegniales</taxon>
        <taxon>Saprolegniaceae</taxon>
        <taxon>Saprolegnia</taxon>
    </lineage>
</organism>
<dbReference type="InParanoid" id="T0R2L5"/>
<dbReference type="GeneID" id="19956582"/>
<gene>
    <name evidence="1" type="ORF">SDRG_15855</name>
</gene>
<keyword evidence="2" id="KW-1185">Reference proteome</keyword>